<sequence length="222" mass="25162">MEATAQNAHERRVTNAWNVTLFSSPSAAGFEGRPGWFAAAEFDGREEFSLSFHEPGKESLHWPVLRELTLKAKERDTDLFFICGSAHRFSVDYSAGYLDACIRAAEKNGADILLGAVNWFESAVQVDENLFWVDKFQGMQFVAFFRRFYDTILRVGTEHHKRPAEHLLSSVAANKLLLYPFVSGVTERTSGPAQGRFYADPADQLDLLQQVKKFYSLTRLNK</sequence>
<evidence type="ECO:0000313" key="2">
    <source>
        <dbReference type="Proteomes" id="UP000278351"/>
    </source>
</evidence>
<reference evidence="1 2" key="1">
    <citation type="submission" date="2018-11" db="EMBL/GenBank/DDBJ databases">
        <title>Chitinophaga lutea sp.nov., isolate from arsenic contaminated soil.</title>
        <authorList>
            <person name="Zong Y."/>
        </authorList>
    </citation>
    <scope>NUCLEOTIDE SEQUENCE [LARGE SCALE GENOMIC DNA]</scope>
    <source>
        <strain evidence="1 2">ZY74</strain>
    </source>
</reference>
<accession>A0A3N4PZD6</accession>
<organism evidence="1 2">
    <name type="scientific">Chitinophaga lutea</name>
    <dbReference type="NCBI Taxonomy" id="2488634"/>
    <lineage>
        <taxon>Bacteria</taxon>
        <taxon>Pseudomonadati</taxon>
        <taxon>Bacteroidota</taxon>
        <taxon>Chitinophagia</taxon>
        <taxon>Chitinophagales</taxon>
        <taxon>Chitinophagaceae</taxon>
        <taxon>Chitinophaga</taxon>
    </lineage>
</organism>
<evidence type="ECO:0000313" key="1">
    <source>
        <dbReference type="EMBL" id="RPE12269.1"/>
    </source>
</evidence>
<dbReference type="Proteomes" id="UP000278351">
    <property type="component" value="Unassembled WGS sequence"/>
</dbReference>
<comment type="caution">
    <text evidence="1">The sequence shown here is derived from an EMBL/GenBank/DDBJ whole genome shotgun (WGS) entry which is preliminary data.</text>
</comment>
<keyword evidence="2" id="KW-1185">Reference proteome</keyword>
<dbReference type="AlphaFoldDB" id="A0A3N4PZD6"/>
<dbReference type="EMBL" id="RPDH01000001">
    <property type="protein sequence ID" value="RPE12269.1"/>
    <property type="molecule type" value="Genomic_DNA"/>
</dbReference>
<name>A0A3N4PZD6_9BACT</name>
<dbReference type="OrthoDB" id="673088at2"/>
<gene>
    <name evidence="1" type="ORF">EGT74_01555</name>
</gene>
<dbReference type="RefSeq" id="WP_123844773.1">
    <property type="nucleotide sequence ID" value="NZ_RPDH01000001.1"/>
</dbReference>
<protein>
    <submittedName>
        <fullName evidence="1">Uncharacterized protein</fullName>
    </submittedName>
</protein>
<proteinExistence type="predicted"/>